<sequence>MSSSRRRPITTSRHLSQPRPRIVSIVLSMLDWIVSEQGLSCKSRKVESMKI</sequence>
<dbReference type="Proteomes" id="UP000054217">
    <property type="component" value="Unassembled WGS sequence"/>
</dbReference>
<keyword evidence="2" id="KW-1185">Reference proteome</keyword>
<dbReference type="HOGENOM" id="CLU_3107350_0_0_1"/>
<accession>A0A0C3PGU5</accession>
<organism evidence="1 2">
    <name type="scientific">Pisolithus tinctorius Marx 270</name>
    <dbReference type="NCBI Taxonomy" id="870435"/>
    <lineage>
        <taxon>Eukaryota</taxon>
        <taxon>Fungi</taxon>
        <taxon>Dikarya</taxon>
        <taxon>Basidiomycota</taxon>
        <taxon>Agaricomycotina</taxon>
        <taxon>Agaricomycetes</taxon>
        <taxon>Agaricomycetidae</taxon>
        <taxon>Boletales</taxon>
        <taxon>Sclerodermatineae</taxon>
        <taxon>Pisolithaceae</taxon>
        <taxon>Pisolithus</taxon>
    </lineage>
</organism>
<evidence type="ECO:0000313" key="1">
    <source>
        <dbReference type="EMBL" id="KIO07616.1"/>
    </source>
</evidence>
<dbReference type="EMBL" id="KN831959">
    <property type="protein sequence ID" value="KIO07616.1"/>
    <property type="molecule type" value="Genomic_DNA"/>
</dbReference>
<name>A0A0C3PGU5_PISTI</name>
<reference evidence="2" key="2">
    <citation type="submission" date="2015-01" db="EMBL/GenBank/DDBJ databases">
        <title>Evolutionary Origins and Diversification of the Mycorrhizal Mutualists.</title>
        <authorList>
            <consortium name="DOE Joint Genome Institute"/>
            <consortium name="Mycorrhizal Genomics Consortium"/>
            <person name="Kohler A."/>
            <person name="Kuo A."/>
            <person name="Nagy L.G."/>
            <person name="Floudas D."/>
            <person name="Copeland A."/>
            <person name="Barry K.W."/>
            <person name="Cichocki N."/>
            <person name="Veneault-Fourrey C."/>
            <person name="LaButti K."/>
            <person name="Lindquist E.A."/>
            <person name="Lipzen A."/>
            <person name="Lundell T."/>
            <person name="Morin E."/>
            <person name="Murat C."/>
            <person name="Riley R."/>
            <person name="Ohm R."/>
            <person name="Sun H."/>
            <person name="Tunlid A."/>
            <person name="Henrissat B."/>
            <person name="Grigoriev I.V."/>
            <person name="Hibbett D.S."/>
            <person name="Martin F."/>
        </authorList>
    </citation>
    <scope>NUCLEOTIDE SEQUENCE [LARGE SCALE GENOMIC DNA]</scope>
    <source>
        <strain evidence="2">Marx 270</strain>
    </source>
</reference>
<protein>
    <submittedName>
        <fullName evidence="1">Uncharacterized protein</fullName>
    </submittedName>
</protein>
<evidence type="ECO:0000313" key="2">
    <source>
        <dbReference type="Proteomes" id="UP000054217"/>
    </source>
</evidence>
<gene>
    <name evidence="1" type="ORF">M404DRAFT_390556</name>
</gene>
<dbReference type="InParanoid" id="A0A0C3PGU5"/>
<reference evidence="1 2" key="1">
    <citation type="submission" date="2014-04" db="EMBL/GenBank/DDBJ databases">
        <authorList>
            <consortium name="DOE Joint Genome Institute"/>
            <person name="Kuo A."/>
            <person name="Kohler A."/>
            <person name="Costa M.D."/>
            <person name="Nagy L.G."/>
            <person name="Floudas D."/>
            <person name="Copeland A."/>
            <person name="Barry K.W."/>
            <person name="Cichocki N."/>
            <person name="Veneault-Fourrey C."/>
            <person name="LaButti K."/>
            <person name="Lindquist E.A."/>
            <person name="Lipzen A."/>
            <person name="Lundell T."/>
            <person name="Morin E."/>
            <person name="Murat C."/>
            <person name="Sun H."/>
            <person name="Tunlid A."/>
            <person name="Henrissat B."/>
            <person name="Grigoriev I.V."/>
            <person name="Hibbett D.S."/>
            <person name="Martin F."/>
            <person name="Nordberg H.P."/>
            <person name="Cantor M.N."/>
            <person name="Hua S.X."/>
        </authorList>
    </citation>
    <scope>NUCLEOTIDE SEQUENCE [LARGE SCALE GENOMIC DNA]</scope>
    <source>
        <strain evidence="1 2">Marx 270</strain>
    </source>
</reference>
<proteinExistence type="predicted"/>
<dbReference type="AlphaFoldDB" id="A0A0C3PGU5"/>